<feature type="non-terminal residue" evidence="1">
    <location>
        <position position="1"/>
    </location>
</feature>
<sequence>LEDVLTFLKEQVDTTTEFKLCVDREDLPERGIIQWKRKKSASPVSLLKVVFIGESGIDTGALRKEFLTDMISGIENRFFEGTGSQGKNPKYSLTDLDEENFRIVGEIFAVSLAQGGPPPAFLREWCYNFLCAGEVNFSCLSKEDVMDLESSLLICRVSNHLNSMCQVYIIFKMIINHLFHC</sequence>
<protein>
    <recommendedName>
        <fullName evidence="3">HECT domain-containing protein</fullName>
    </recommendedName>
</protein>
<dbReference type="Gene3D" id="3.90.1750.10">
    <property type="entry name" value="Hect, E3 ligase catalytic domains"/>
    <property type="match status" value="1"/>
</dbReference>
<name>A0AAW2AWN3_CULAL</name>
<dbReference type="Proteomes" id="UP001479290">
    <property type="component" value="Unassembled WGS sequence"/>
</dbReference>
<evidence type="ECO:0000313" key="2">
    <source>
        <dbReference type="Proteomes" id="UP001479290"/>
    </source>
</evidence>
<accession>A0AAW2AWN3</accession>
<proteinExistence type="predicted"/>
<comment type="caution">
    <text evidence="1">The sequence shown here is derived from an EMBL/GenBank/DDBJ whole genome shotgun (WGS) entry which is preliminary data.</text>
</comment>
<evidence type="ECO:0000313" key="1">
    <source>
        <dbReference type="EMBL" id="KAK9977035.1"/>
    </source>
</evidence>
<organism evidence="1 2">
    <name type="scientific">Culter alburnus</name>
    <name type="common">Topmouth culter</name>
    <dbReference type="NCBI Taxonomy" id="194366"/>
    <lineage>
        <taxon>Eukaryota</taxon>
        <taxon>Metazoa</taxon>
        <taxon>Chordata</taxon>
        <taxon>Craniata</taxon>
        <taxon>Vertebrata</taxon>
        <taxon>Euteleostomi</taxon>
        <taxon>Actinopterygii</taxon>
        <taxon>Neopterygii</taxon>
        <taxon>Teleostei</taxon>
        <taxon>Ostariophysi</taxon>
        <taxon>Cypriniformes</taxon>
        <taxon>Xenocyprididae</taxon>
        <taxon>Xenocypridinae</taxon>
        <taxon>Culter</taxon>
    </lineage>
</organism>
<dbReference type="GO" id="GO:0004842">
    <property type="term" value="F:ubiquitin-protein transferase activity"/>
    <property type="evidence" value="ECO:0007669"/>
    <property type="project" value="InterPro"/>
</dbReference>
<dbReference type="EMBL" id="JAWDJR010000003">
    <property type="protein sequence ID" value="KAK9977035.1"/>
    <property type="molecule type" value="Genomic_DNA"/>
</dbReference>
<reference evidence="1 2" key="1">
    <citation type="submission" date="2024-05" db="EMBL/GenBank/DDBJ databases">
        <title>A high-quality chromosomal-level genome assembly of Topmouth culter (Culter alburnus).</title>
        <authorList>
            <person name="Zhao H."/>
        </authorList>
    </citation>
    <scope>NUCLEOTIDE SEQUENCE [LARGE SCALE GENOMIC DNA]</scope>
    <source>
        <strain evidence="1">CATC2023</strain>
        <tissue evidence="1">Muscle</tissue>
    </source>
</reference>
<evidence type="ECO:0008006" key="3">
    <source>
        <dbReference type="Google" id="ProtNLM"/>
    </source>
</evidence>
<gene>
    <name evidence="1" type="ORF">ABG768_018856</name>
</gene>
<dbReference type="InterPro" id="IPR035983">
    <property type="entry name" value="Hect_E3_ubiquitin_ligase"/>
</dbReference>
<dbReference type="SUPFAM" id="SSF56204">
    <property type="entry name" value="Hect, E3 ligase catalytic domain"/>
    <property type="match status" value="1"/>
</dbReference>
<keyword evidence="2" id="KW-1185">Reference proteome</keyword>
<dbReference type="AlphaFoldDB" id="A0AAW2AWN3"/>